<dbReference type="GO" id="GO:0005829">
    <property type="term" value="C:cytosol"/>
    <property type="evidence" value="ECO:0007669"/>
    <property type="project" value="TreeGrafter"/>
</dbReference>
<name>L0DYW1_THIND</name>
<evidence type="ECO:0000259" key="1">
    <source>
        <dbReference type="PROSITE" id="PS51725"/>
    </source>
</evidence>
<dbReference type="Gene3D" id="3.30.70.100">
    <property type="match status" value="1"/>
</dbReference>
<dbReference type="SUPFAM" id="SSF54909">
    <property type="entry name" value="Dimeric alpha+beta barrel"/>
    <property type="match status" value="1"/>
</dbReference>
<dbReference type="InterPro" id="IPR011008">
    <property type="entry name" value="Dimeric_a/b-barrel"/>
</dbReference>
<dbReference type="OrthoDB" id="9812754at2"/>
<dbReference type="eggNOG" id="COG1359">
    <property type="taxonomic scope" value="Bacteria"/>
</dbReference>
<evidence type="ECO:0000313" key="2">
    <source>
        <dbReference type="EMBL" id="AGA34774.1"/>
    </source>
</evidence>
<dbReference type="PROSITE" id="PS51725">
    <property type="entry name" value="ABM"/>
    <property type="match status" value="1"/>
</dbReference>
<dbReference type="STRING" id="1255043.TVNIR_3137"/>
<feature type="domain" description="ABM" evidence="1">
    <location>
        <begin position="2"/>
        <end position="92"/>
    </location>
</feature>
<dbReference type="Pfam" id="PF03992">
    <property type="entry name" value="ABM"/>
    <property type="match status" value="1"/>
</dbReference>
<dbReference type="KEGG" id="tni:TVNIR_3137"/>
<dbReference type="Proteomes" id="UP000010809">
    <property type="component" value="Chromosome"/>
</dbReference>
<dbReference type="HOGENOM" id="CLU_131496_3_0_6"/>
<keyword evidence="2" id="KW-0560">Oxidoreductase</keyword>
<dbReference type="PATRIC" id="fig|1255043.3.peg.3165"/>
<dbReference type="AlphaFoldDB" id="L0DYW1"/>
<keyword evidence="3" id="KW-1185">Reference proteome</keyword>
<reference evidence="2" key="1">
    <citation type="submission" date="2015-12" db="EMBL/GenBank/DDBJ databases">
        <authorList>
            <person name="Tikhonova T.V."/>
            <person name="Pavlov A.R."/>
            <person name="Beletsky A.V."/>
            <person name="Mardanov A.V."/>
            <person name="Sorokin D.Y."/>
            <person name="Ravin N.V."/>
            <person name="Popov V.O."/>
        </authorList>
    </citation>
    <scope>NUCLEOTIDE SEQUENCE</scope>
    <source>
        <strain evidence="2">DSM 14787</strain>
    </source>
</reference>
<dbReference type="EMBL" id="CP003989">
    <property type="protein sequence ID" value="AGA34774.1"/>
    <property type="molecule type" value="Genomic_DNA"/>
</dbReference>
<keyword evidence="2" id="KW-0503">Monooxygenase</keyword>
<dbReference type="RefSeq" id="WP_015259881.1">
    <property type="nucleotide sequence ID" value="NC_019902.2"/>
</dbReference>
<gene>
    <name evidence="2" type="primary">lsrG [H]</name>
    <name evidence="2" type="ordered locus">TVNIR_3137</name>
</gene>
<sequence length="99" mass="11144">MHVTLVHVHVKPEHADAFIAATRENHLASTREPGNRRFDVLRDAADPTRFVLYEAYATEADARAHKETPHYHAWREAVASMMAEPRVGAPYVGLFPEAP</sequence>
<organism evidence="2 3">
    <name type="scientific">Thioalkalivibrio nitratireducens (strain DSM 14787 / UNIQEM 213 / ALEN2)</name>
    <dbReference type="NCBI Taxonomy" id="1255043"/>
    <lineage>
        <taxon>Bacteria</taxon>
        <taxon>Pseudomonadati</taxon>
        <taxon>Pseudomonadota</taxon>
        <taxon>Gammaproteobacteria</taxon>
        <taxon>Chromatiales</taxon>
        <taxon>Ectothiorhodospiraceae</taxon>
        <taxon>Thioalkalivibrio</taxon>
    </lineage>
</organism>
<dbReference type="InterPro" id="IPR050744">
    <property type="entry name" value="AI-2_Isomerase_LsrG"/>
</dbReference>
<dbReference type="GO" id="GO:0004497">
    <property type="term" value="F:monooxygenase activity"/>
    <property type="evidence" value="ECO:0007669"/>
    <property type="project" value="UniProtKB-KW"/>
</dbReference>
<proteinExistence type="predicted"/>
<dbReference type="PANTHER" id="PTHR33336">
    <property type="entry name" value="QUINOL MONOOXYGENASE YGIN-RELATED"/>
    <property type="match status" value="1"/>
</dbReference>
<accession>L0DYW1</accession>
<dbReference type="InterPro" id="IPR007138">
    <property type="entry name" value="ABM_dom"/>
</dbReference>
<protein>
    <submittedName>
        <fullName evidence="2">Antibiotic biosynthesis monooxygenase</fullName>
    </submittedName>
</protein>
<dbReference type="PANTHER" id="PTHR33336:SF1">
    <property type="entry name" value="(4S)-4-HYDROXY-5-PHOSPHONOOXYPENTANE-2,3-DIONE ISOMERASE"/>
    <property type="match status" value="1"/>
</dbReference>
<evidence type="ECO:0000313" key="3">
    <source>
        <dbReference type="Proteomes" id="UP000010809"/>
    </source>
</evidence>